<keyword evidence="8" id="KW-0378">Hydrolase</keyword>
<organism evidence="23 24">
    <name type="scientific">Stylophora pistillata</name>
    <name type="common">Smooth cauliflower coral</name>
    <dbReference type="NCBI Taxonomy" id="50429"/>
    <lineage>
        <taxon>Eukaryota</taxon>
        <taxon>Metazoa</taxon>
        <taxon>Cnidaria</taxon>
        <taxon>Anthozoa</taxon>
        <taxon>Hexacorallia</taxon>
        <taxon>Scleractinia</taxon>
        <taxon>Astrocoeniina</taxon>
        <taxon>Pocilloporidae</taxon>
        <taxon>Stylophora</taxon>
    </lineage>
</organism>
<keyword evidence="9" id="KW-0735">Signal-anchor</keyword>
<dbReference type="InterPro" id="IPR056793">
    <property type="entry name" value="HSNSD_N"/>
</dbReference>
<evidence type="ECO:0000256" key="11">
    <source>
        <dbReference type="ARBA" id="ARBA00023034"/>
    </source>
</evidence>
<dbReference type="Pfam" id="PF25119">
    <property type="entry name" value="HSNSD_N"/>
    <property type="match status" value="1"/>
</dbReference>
<feature type="transmembrane region" description="Helical" evidence="19">
    <location>
        <begin position="21"/>
        <end position="42"/>
    </location>
</feature>
<reference evidence="24" key="1">
    <citation type="journal article" date="2017" name="bioRxiv">
        <title>Comparative analysis of the genomes of Stylophora pistillata and Acropora digitifera provides evidence for extensive differences between species of corals.</title>
        <authorList>
            <person name="Voolstra C.R."/>
            <person name="Li Y."/>
            <person name="Liew Y.J."/>
            <person name="Baumgarten S."/>
            <person name="Zoccola D."/>
            <person name="Flot J.-F."/>
            <person name="Tambutte S."/>
            <person name="Allemand D."/>
            <person name="Aranda M."/>
        </authorList>
    </citation>
    <scope>NUCLEOTIDE SEQUENCE [LARGE SCALE GENOMIC DNA]</scope>
</reference>
<comment type="pathway">
    <text evidence="3">Glycan metabolism; heparan sulfate biosynthesis.</text>
</comment>
<keyword evidence="24" id="KW-1185">Reference proteome</keyword>
<dbReference type="SUPFAM" id="SSF52540">
    <property type="entry name" value="P-loop containing nucleoside triphosphate hydrolases"/>
    <property type="match status" value="1"/>
</dbReference>
<dbReference type="GO" id="GO:0030210">
    <property type="term" value="P:heparin proteoglycan biosynthetic process"/>
    <property type="evidence" value="ECO:0007669"/>
    <property type="project" value="UniProtKB-UniPathway"/>
</dbReference>
<comment type="subcellular location">
    <subcellularLocation>
        <location evidence="1">Golgi apparatus membrane</location>
        <topology evidence="1">Single-pass type II membrane protein</topology>
    </subcellularLocation>
</comment>
<dbReference type="AlphaFoldDB" id="A0A2B4REY3"/>
<dbReference type="GO" id="GO:0000139">
    <property type="term" value="C:Golgi membrane"/>
    <property type="evidence" value="ECO:0007669"/>
    <property type="project" value="UniProtKB-SubCell"/>
</dbReference>
<evidence type="ECO:0000256" key="15">
    <source>
        <dbReference type="ARBA" id="ARBA00023268"/>
    </source>
</evidence>
<sequence>MAMRCLTPKTRMRCWRFRTGSIQARFIILLVFAVVSFGILVYQSSRDLTVKRTPVFEQEKCNPRKNARQGSRISKEFRLNATYKLEKRVLLATRRTSITFRSDISRVLEESRISFELVYLEIGNKTVFPKLAHGKIGRFSAVIFESIKFYATLDKANRHFLDHYCRKFAIGIILFTVQEEQEPVTRTYEEFRLGIKTGLSNLRNVELNPSACLLRLTKAGGIIEEPPESKWSVFFPNHSTYEAVEFATKETAYATLNTNKQTSSHDVKFEDLVLKEGVSSTQFATVLTDLGHLDGIRRVYFGNGLSFWLHKLLFVDALAFVSRGYLARSLERRIVVDIDDIFVGKVGIRMKKEDVRAMISVQAKLQERVPGFHFNLGYCGGMFLSGNDEEDEGDWELIKNADKFWWFSHTWLHRQPHKSNDLGWIIDDLKKNLDFAKEHNIPVNTSYAVAPHHSGVYPPHDLLYEGWKKVNNLKVTSTEEYPHIYPARFRKGFIYKNVKVLPRQTCGLYTHTVFLKEFPRGRQWLKDSIHGGQLFQVVVDQPISIFMTHLSNYGNDRLALLVFYSLVKHLQCWTNLKLISEHPVDLAERYFAMFPEEMEPVWQNPCLDPRHMEIWSPEKNCKKLPSLLVVGPHKTGTTALYTFLKMHPDIISNVQSDSTYEEVQFFGGNNYIRGLDWYMDFFPDISNHSNQILFEKSANYFDAAKGPLRVHSLLPEAKIITIFIDPTKRAYSWYQHMRSHGVAAAMHPFYKVITSVNSSEDKGIRALGLRCLLPGLYAQHLKRWLTYFSPSQILILDGDKLRTDPPQVMMEVQKFLGVNIYDYNKRLRFDKHKGFYCQVTSQGGTHCLGKGKGRHYVPMDRKSQRFLEDYYSKPNKRLADLLQKLERPLPNWLRPAR</sequence>
<evidence type="ECO:0000256" key="13">
    <source>
        <dbReference type="ARBA" id="ARBA00023157"/>
    </source>
</evidence>
<dbReference type="EMBL" id="LSMT01000708">
    <property type="protein sequence ID" value="PFX14938.1"/>
    <property type="molecule type" value="Genomic_DNA"/>
</dbReference>
<dbReference type="InterPro" id="IPR027417">
    <property type="entry name" value="P-loop_NTPase"/>
</dbReference>
<evidence type="ECO:0000256" key="4">
    <source>
        <dbReference type="ARBA" id="ARBA00010420"/>
    </source>
</evidence>
<feature type="binding site" evidence="17">
    <location>
        <position position="836"/>
    </location>
    <ligand>
        <name>3'-phosphoadenylyl sulfate</name>
        <dbReference type="ChEBI" id="CHEBI:58339"/>
    </ligand>
</feature>
<keyword evidence="15" id="KW-0511">Multifunctional enzyme</keyword>
<dbReference type="PANTHER" id="PTHR10605:SF56">
    <property type="entry name" value="BIFUNCTIONAL HEPARAN SULFATE N-DEACETYLASE_N-SULFOTRANSFERASE"/>
    <property type="match status" value="1"/>
</dbReference>
<evidence type="ECO:0000256" key="1">
    <source>
        <dbReference type="ARBA" id="ARBA00004323"/>
    </source>
</evidence>
<feature type="active site" description="For sulfotransferase activity" evidence="16">
    <location>
        <position position="634"/>
    </location>
</feature>
<keyword evidence="6 23" id="KW-0808">Transferase</keyword>
<keyword evidence="13 18" id="KW-1015">Disulfide bond</keyword>
<evidence type="ECO:0000256" key="6">
    <source>
        <dbReference type="ARBA" id="ARBA00022679"/>
    </source>
</evidence>
<comment type="pathway">
    <text evidence="2">Glycan metabolism; heparin biosynthesis.</text>
</comment>
<evidence type="ECO:0000256" key="12">
    <source>
        <dbReference type="ARBA" id="ARBA00023136"/>
    </source>
</evidence>
<evidence type="ECO:0000256" key="19">
    <source>
        <dbReference type="SAM" id="Phobius"/>
    </source>
</evidence>
<dbReference type="UniPathway" id="UPA00862"/>
<dbReference type="PANTHER" id="PTHR10605">
    <property type="entry name" value="HEPARAN SULFATE SULFOTRANSFERASE"/>
    <property type="match status" value="1"/>
</dbReference>
<dbReference type="Pfam" id="PF12062">
    <property type="entry name" value="HSNSD-CE"/>
    <property type="match status" value="1"/>
</dbReference>
<dbReference type="InterPro" id="IPR021930">
    <property type="entry name" value="Heparan_SO4_deacetylase_dom"/>
</dbReference>
<dbReference type="Proteomes" id="UP000225706">
    <property type="component" value="Unassembled WGS sequence"/>
</dbReference>
<keyword evidence="12 19" id="KW-0472">Membrane</keyword>
<evidence type="ECO:0000256" key="17">
    <source>
        <dbReference type="PIRSR" id="PIRSR637359-2"/>
    </source>
</evidence>
<evidence type="ECO:0000256" key="7">
    <source>
        <dbReference type="ARBA" id="ARBA00022692"/>
    </source>
</evidence>
<dbReference type="InterPro" id="IPR037359">
    <property type="entry name" value="NST/OST"/>
</dbReference>
<keyword evidence="14" id="KW-0325">Glycoprotein</keyword>
<evidence type="ECO:0000313" key="23">
    <source>
        <dbReference type="EMBL" id="PFX14938.1"/>
    </source>
</evidence>
<evidence type="ECO:0000256" key="18">
    <source>
        <dbReference type="PIRSR" id="PIRSR637359-3"/>
    </source>
</evidence>
<keyword evidence="7 19" id="KW-0812">Transmembrane</keyword>
<feature type="domain" description="Sulfotransferase" evidence="20">
    <location>
        <begin position="626"/>
        <end position="872"/>
    </location>
</feature>
<evidence type="ECO:0000256" key="10">
    <source>
        <dbReference type="ARBA" id="ARBA00022989"/>
    </source>
</evidence>
<dbReference type="UniPathway" id="UPA00756"/>
<feature type="domain" description="Heparan sulphate-N-deacetylase deacetylase" evidence="21">
    <location>
        <begin position="331"/>
        <end position="535"/>
    </location>
</feature>
<feature type="binding site" evidence="17">
    <location>
        <position position="732"/>
    </location>
    <ligand>
        <name>3'-phosphoadenylyl sulfate</name>
        <dbReference type="ChEBI" id="CHEBI:58339"/>
    </ligand>
</feature>
<evidence type="ECO:0000259" key="21">
    <source>
        <dbReference type="Pfam" id="PF12062"/>
    </source>
</evidence>
<dbReference type="Gene3D" id="3.40.50.300">
    <property type="entry name" value="P-loop containing nucleotide triphosphate hydrolases"/>
    <property type="match status" value="1"/>
</dbReference>
<dbReference type="GO" id="GO:0019213">
    <property type="term" value="F:deacetylase activity"/>
    <property type="evidence" value="ECO:0007669"/>
    <property type="project" value="TreeGrafter"/>
</dbReference>
<evidence type="ECO:0000313" key="24">
    <source>
        <dbReference type="Proteomes" id="UP000225706"/>
    </source>
</evidence>
<dbReference type="EC" id="2.8.2.8" evidence="5"/>
<evidence type="ECO:0000256" key="2">
    <source>
        <dbReference type="ARBA" id="ARBA00004841"/>
    </source>
</evidence>
<proteinExistence type="inferred from homology"/>
<keyword evidence="11" id="KW-0333">Golgi apparatus</keyword>
<feature type="domain" description="Heparan sulfate-N-deacetylase N-terminal" evidence="22">
    <location>
        <begin position="102"/>
        <end position="321"/>
    </location>
</feature>
<dbReference type="GO" id="GO:0015016">
    <property type="term" value="F:heparan sulfate N-sulfotransferase activity"/>
    <property type="evidence" value="ECO:0007669"/>
    <property type="project" value="UniProtKB-EC"/>
</dbReference>
<evidence type="ECO:0000256" key="8">
    <source>
        <dbReference type="ARBA" id="ARBA00022801"/>
    </source>
</evidence>
<accession>A0A2B4REY3</accession>
<protein>
    <recommendedName>
        <fullName evidence="5">[heparan sulfate]-glucosamine N-sulfotransferase</fullName>
        <ecNumber evidence="5">2.8.2.8</ecNumber>
    </recommendedName>
</protein>
<dbReference type="STRING" id="50429.A0A2B4REY3"/>
<name>A0A2B4REY3_STYPI</name>
<gene>
    <name evidence="23" type="primary">NDST4</name>
    <name evidence="23" type="ORF">AWC38_SpisGene20876</name>
</gene>
<dbReference type="InterPro" id="IPR000863">
    <property type="entry name" value="Sulfotransferase_dom"/>
</dbReference>
<evidence type="ECO:0000256" key="3">
    <source>
        <dbReference type="ARBA" id="ARBA00005093"/>
    </source>
</evidence>
<evidence type="ECO:0000256" key="5">
    <source>
        <dbReference type="ARBA" id="ARBA00012979"/>
    </source>
</evidence>
<dbReference type="GO" id="GO:0016787">
    <property type="term" value="F:hydrolase activity"/>
    <property type="evidence" value="ECO:0007669"/>
    <property type="project" value="UniProtKB-KW"/>
</dbReference>
<feature type="disulfide bond" evidence="18">
    <location>
        <begin position="837"/>
        <end position="847"/>
    </location>
</feature>
<comment type="similarity">
    <text evidence="4">Belongs to the sulfotransferase 1 family. NDST subfamily.</text>
</comment>
<evidence type="ECO:0000259" key="20">
    <source>
        <dbReference type="Pfam" id="PF00685"/>
    </source>
</evidence>
<evidence type="ECO:0000256" key="9">
    <source>
        <dbReference type="ARBA" id="ARBA00022968"/>
    </source>
</evidence>
<evidence type="ECO:0000256" key="16">
    <source>
        <dbReference type="PIRSR" id="PIRSR637359-1"/>
    </source>
</evidence>
<feature type="binding site" evidence="17">
    <location>
        <begin position="852"/>
        <end position="856"/>
    </location>
    <ligand>
        <name>3'-phosphoadenylyl sulfate</name>
        <dbReference type="ChEBI" id="CHEBI:58339"/>
    </ligand>
</feature>
<comment type="caution">
    <text evidence="23">The sequence shown here is derived from an EMBL/GenBank/DDBJ whole genome shotgun (WGS) entry which is preliminary data.</text>
</comment>
<evidence type="ECO:0000256" key="14">
    <source>
        <dbReference type="ARBA" id="ARBA00023180"/>
    </source>
</evidence>
<dbReference type="GO" id="GO:0015012">
    <property type="term" value="P:heparan sulfate proteoglycan biosynthetic process"/>
    <property type="evidence" value="ECO:0007669"/>
    <property type="project" value="UniProtKB-UniPathway"/>
</dbReference>
<evidence type="ECO:0000259" key="22">
    <source>
        <dbReference type="Pfam" id="PF25119"/>
    </source>
</evidence>
<dbReference type="OrthoDB" id="8958249at2759"/>
<dbReference type="Pfam" id="PF00685">
    <property type="entry name" value="Sulfotransfer_1"/>
    <property type="match status" value="1"/>
</dbReference>
<keyword evidence="10 19" id="KW-1133">Transmembrane helix</keyword>